<name>A0AAD3CX78_9STRA</name>
<gene>
    <name evidence="6" type="ORF">CTEN210_08735</name>
</gene>
<dbReference type="SMART" id="SM00184">
    <property type="entry name" value="RING"/>
    <property type="match status" value="1"/>
</dbReference>
<dbReference type="Gene3D" id="3.30.40.10">
    <property type="entry name" value="Zinc/RING finger domain, C3HC4 (zinc finger)"/>
    <property type="match status" value="1"/>
</dbReference>
<dbReference type="CDD" id="cd16454">
    <property type="entry name" value="RING-H2_PA-TM-RING"/>
    <property type="match status" value="1"/>
</dbReference>
<feature type="domain" description="RING-type" evidence="5">
    <location>
        <begin position="165"/>
        <end position="206"/>
    </location>
</feature>
<dbReference type="EMBL" id="BLLK01000045">
    <property type="protein sequence ID" value="GFH52259.1"/>
    <property type="molecule type" value="Genomic_DNA"/>
</dbReference>
<dbReference type="PROSITE" id="PS50089">
    <property type="entry name" value="ZF_RING_2"/>
    <property type="match status" value="1"/>
</dbReference>
<accession>A0AAD3CX78</accession>
<dbReference type="GO" id="GO:0006511">
    <property type="term" value="P:ubiquitin-dependent protein catabolic process"/>
    <property type="evidence" value="ECO:0007669"/>
    <property type="project" value="TreeGrafter"/>
</dbReference>
<evidence type="ECO:0000259" key="5">
    <source>
        <dbReference type="PROSITE" id="PS50089"/>
    </source>
</evidence>
<dbReference type="PANTHER" id="PTHR45931">
    <property type="entry name" value="SI:CH211-59O9.10"/>
    <property type="match status" value="1"/>
</dbReference>
<evidence type="ECO:0000313" key="6">
    <source>
        <dbReference type="EMBL" id="GFH52259.1"/>
    </source>
</evidence>
<dbReference type="Proteomes" id="UP001054902">
    <property type="component" value="Unassembled WGS sequence"/>
</dbReference>
<evidence type="ECO:0000256" key="2">
    <source>
        <dbReference type="ARBA" id="ARBA00022771"/>
    </source>
</evidence>
<dbReference type="PANTHER" id="PTHR45931:SF3">
    <property type="entry name" value="RING ZINC FINGER-CONTAINING PROTEIN"/>
    <property type="match status" value="1"/>
</dbReference>
<keyword evidence="2 4" id="KW-0863">Zinc-finger</keyword>
<proteinExistence type="predicted"/>
<sequence length="282" mass="32717">MRIVIHRNLSLSSYIQIKVEMGCTSSRNQTINENERRNNAAQNGNPILDDQLSFAEFGVRGSSRNNSVEISRRPRSLGHGLRRRLLAQHAQEEEVARLQADIFALELIFQNILGRSFAEELARNLADVTNDDPDHCPPAATESIENLTCIEVEKEDLYDERNKECCICFHEQNIGDRVVRLPCGHLYHRPCIEEWLKKKCTCPICRYELKTDNDRFEEERLERMQARKTILRTHDLQRIPIQELQELVANYDVNDREQLIDLLRNSERVDIVDASTVVHANI</sequence>
<evidence type="ECO:0000256" key="4">
    <source>
        <dbReference type="PROSITE-ProRule" id="PRU00175"/>
    </source>
</evidence>
<dbReference type="InterPro" id="IPR013083">
    <property type="entry name" value="Znf_RING/FYVE/PHD"/>
</dbReference>
<dbReference type="Pfam" id="PF13639">
    <property type="entry name" value="zf-RING_2"/>
    <property type="match status" value="1"/>
</dbReference>
<evidence type="ECO:0000313" key="7">
    <source>
        <dbReference type="Proteomes" id="UP001054902"/>
    </source>
</evidence>
<reference evidence="6 7" key="1">
    <citation type="journal article" date="2021" name="Sci. Rep.">
        <title>The genome of the diatom Chaetoceros tenuissimus carries an ancient integrated fragment of an extant virus.</title>
        <authorList>
            <person name="Hongo Y."/>
            <person name="Kimura K."/>
            <person name="Takaki Y."/>
            <person name="Yoshida Y."/>
            <person name="Baba S."/>
            <person name="Kobayashi G."/>
            <person name="Nagasaki K."/>
            <person name="Hano T."/>
            <person name="Tomaru Y."/>
        </authorList>
    </citation>
    <scope>NUCLEOTIDE SEQUENCE [LARGE SCALE GENOMIC DNA]</scope>
    <source>
        <strain evidence="6 7">NIES-3715</strain>
    </source>
</reference>
<dbReference type="GO" id="GO:0005634">
    <property type="term" value="C:nucleus"/>
    <property type="evidence" value="ECO:0007669"/>
    <property type="project" value="TreeGrafter"/>
</dbReference>
<dbReference type="SUPFAM" id="SSF57850">
    <property type="entry name" value="RING/U-box"/>
    <property type="match status" value="1"/>
</dbReference>
<organism evidence="6 7">
    <name type="scientific">Chaetoceros tenuissimus</name>
    <dbReference type="NCBI Taxonomy" id="426638"/>
    <lineage>
        <taxon>Eukaryota</taxon>
        <taxon>Sar</taxon>
        <taxon>Stramenopiles</taxon>
        <taxon>Ochrophyta</taxon>
        <taxon>Bacillariophyta</taxon>
        <taxon>Coscinodiscophyceae</taxon>
        <taxon>Chaetocerotophycidae</taxon>
        <taxon>Chaetocerotales</taxon>
        <taxon>Chaetocerotaceae</taxon>
        <taxon>Chaetoceros</taxon>
    </lineage>
</organism>
<dbReference type="GO" id="GO:0008270">
    <property type="term" value="F:zinc ion binding"/>
    <property type="evidence" value="ECO:0007669"/>
    <property type="project" value="UniProtKB-KW"/>
</dbReference>
<dbReference type="AlphaFoldDB" id="A0AAD3CX78"/>
<evidence type="ECO:0000256" key="1">
    <source>
        <dbReference type="ARBA" id="ARBA00022723"/>
    </source>
</evidence>
<keyword evidence="3" id="KW-0862">Zinc</keyword>
<dbReference type="InterPro" id="IPR051834">
    <property type="entry name" value="RING_finger_E3_ligase"/>
</dbReference>
<dbReference type="InterPro" id="IPR001841">
    <property type="entry name" value="Znf_RING"/>
</dbReference>
<keyword evidence="1" id="KW-0479">Metal-binding</keyword>
<dbReference type="GO" id="GO:0061630">
    <property type="term" value="F:ubiquitin protein ligase activity"/>
    <property type="evidence" value="ECO:0007669"/>
    <property type="project" value="TreeGrafter"/>
</dbReference>
<evidence type="ECO:0000256" key="3">
    <source>
        <dbReference type="ARBA" id="ARBA00022833"/>
    </source>
</evidence>
<comment type="caution">
    <text evidence="6">The sequence shown here is derived from an EMBL/GenBank/DDBJ whole genome shotgun (WGS) entry which is preliminary data.</text>
</comment>
<keyword evidence="7" id="KW-1185">Reference proteome</keyword>
<protein>
    <recommendedName>
        <fullName evidence="5">RING-type domain-containing protein</fullName>
    </recommendedName>
</protein>